<organism evidence="1 2">
    <name type="scientific">Hyalangium rubrum</name>
    <dbReference type="NCBI Taxonomy" id="3103134"/>
    <lineage>
        <taxon>Bacteria</taxon>
        <taxon>Pseudomonadati</taxon>
        <taxon>Myxococcota</taxon>
        <taxon>Myxococcia</taxon>
        <taxon>Myxococcales</taxon>
        <taxon>Cystobacterineae</taxon>
        <taxon>Archangiaceae</taxon>
        <taxon>Hyalangium</taxon>
    </lineage>
</organism>
<name>A0ABU5H8H0_9BACT</name>
<reference evidence="1 2" key="1">
    <citation type="submission" date="2023-12" db="EMBL/GenBank/DDBJ databases">
        <title>the genome sequence of Hyalangium sp. s54d21.</title>
        <authorList>
            <person name="Zhang X."/>
        </authorList>
    </citation>
    <scope>NUCLEOTIDE SEQUENCE [LARGE SCALE GENOMIC DNA]</scope>
    <source>
        <strain evidence="2">s54d21</strain>
    </source>
</reference>
<evidence type="ECO:0000313" key="1">
    <source>
        <dbReference type="EMBL" id="MDY7229153.1"/>
    </source>
</evidence>
<keyword evidence="2" id="KW-1185">Reference proteome</keyword>
<sequence length="83" mass="9485">MALLRRIRPDVRDVAPSEYGQRAIVREAQAIFDLDVRPKLRENPKERVMALQRQGFTVAQIAARVSLKATEVQRLLNEDPSES</sequence>
<dbReference type="EMBL" id="JAXIVS010000007">
    <property type="protein sequence ID" value="MDY7229153.1"/>
    <property type="molecule type" value="Genomic_DNA"/>
</dbReference>
<comment type="caution">
    <text evidence="1">The sequence shown here is derived from an EMBL/GenBank/DDBJ whole genome shotgun (WGS) entry which is preliminary data.</text>
</comment>
<dbReference type="RefSeq" id="WP_321547873.1">
    <property type="nucleotide sequence ID" value="NZ_JAXIVS010000007.1"/>
</dbReference>
<protein>
    <submittedName>
        <fullName evidence="1">Uncharacterized protein</fullName>
    </submittedName>
</protein>
<evidence type="ECO:0000313" key="2">
    <source>
        <dbReference type="Proteomes" id="UP001291309"/>
    </source>
</evidence>
<proteinExistence type="predicted"/>
<dbReference type="Proteomes" id="UP001291309">
    <property type="component" value="Unassembled WGS sequence"/>
</dbReference>
<accession>A0ABU5H8H0</accession>
<gene>
    <name evidence="1" type="ORF">SYV04_22260</name>
</gene>